<reference evidence="3 4" key="1">
    <citation type="submission" date="2017-06" db="EMBL/GenBank/DDBJ databases">
        <title>Genome sequencing of cyanobaciteial culture collection at National Institute for Environmental Studies (NIES).</title>
        <authorList>
            <person name="Hirose Y."/>
            <person name="Shimura Y."/>
            <person name="Fujisawa T."/>
            <person name="Nakamura Y."/>
            <person name="Kawachi M."/>
        </authorList>
    </citation>
    <scope>NUCLEOTIDE SEQUENCE [LARGE SCALE GENOMIC DNA]</scope>
    <source>
        <strain evidence="3 4">NIES-267</strain>
        <plasmid evidence="4">Plasmid3 dna</plasmid>
    </source>
</reference>
<proteinExistence type="predicted"/>
<dbReference type="AlphaFoldDB" id="A0A1Z4M3E8"/>
<protein>
    <submittedName>
        <fullName evidence="3">Relaxase/mobilization nuclease family protein</fullName>
    </submittedName>
</protein>
<organism evidence="3 4">
    <name type="scientific">Calothrix parasitica NIES-267</name>
    <dbReference type="NCBI Taxonomy" id="1973488"/>
    <lineage>
        <taxon>Bacteria</taxon>
        <taxon>Bacillati</taxon>
        <taxon>Cyanobacteriota</taxon>
        <taxon>Cyanophyceae</taxon>
        <taxon>Nostocales</taxon>
        <taxon>Calotrichaceae</taxon>
        <taxon>Calothrix</taxon>
    </lineage>
</organism>
<evidence type="ECO:0000259" key="2">
    <source>
        <dbReference type="Pfam" id="PF03432"/>
    </source>
</evidence>
<dbReference type="InterPro" id="IPR005094">
    <property type="entry name" value="Endonuclease_MobA/VirD2"/>
</dbReference>
<evidence type="ECO:0000313" key="4">
    <source>
        <dbReference type="Proteomes" id="UP000218418"/>
    </source>
</evidence>
<feature type="region of interest" description="Disordered" evidence="1">
    <location>
        <begin position="285"/>
        <end position="305"/>
    </location>
</feature>
<keyword evidence="4" id="KW-1185">Reference proteome</keyword>
<geneLocation type="plasmid" evidence="4">
    <name>Plasmid3 dna</name>
</geneLocation>
<gene>
    <name evidence="3" type="ORF">NIES267_74350</name>
</gene>
<evidence type="ECO:0000256" key="1">
    <source>
        <dbReference type="SAM" id="MobiDB-lite"/>
    </source>
</evidence>
<dbReference type="OrthoDB" id="423968at2"/>
<dbReference type="Proteomes" id="UP000218418">
    <property type="component" value="Plasmid plasmid3"/>
</dbReference>
<accession>A0A1Z4M3E8</accession>
<dbReference type="Pfam" id="PF03432">
    <property type="entry name" value="Relaxase"/>
    <property type="match status" value="1"/>
</dbReference>
<dbReference type="EMBL" id="AP018230">
    <property type="protein sequence ID" value="BAY87911.1"/>
    <property type="molecule type" value="Genomic_DNA"/>
</dbReference>
<keyword evidence="3" id="KW-0614">Plasmid</keyword>
<feature type="domain" description="MobA/VirD2-like nuclease" evidence="2">
    <location>
        <begin position="17"/>
        <end position="143"/>
    </location>
</feature>
<name>A0A1Z4M3E8_9CYAN</name>
<sequence>MIGKQKKGRGFRGLLDYVEQDSEGTLIGGNMFGQNARELAKEFKISRQLNPEVERAVYHVSLSAAQSDYIDKELWKEIAQKYLEKMGFDSNQYAIFRHSNTDNDHIHIVASRIRLDTGKVVHDGWDYLRSEKVLREIEKDYGLFQVKSRDKQQKAVSTGQVKRIEREQFEYESGKRQTLPEKPIKQKLQQAINKATLDNPTLPLMIARLQVKGIEVRAGFTRTGKSKGISYCVDEQAFSGTNLGAAYTFNGLQKHRGVDYQPERDSEPIKKLISNPNLALEVFQRHQQQEEELKRQKQKSKGIER</sequence>
<evidence type="ECO:0000313" key="3">
    <source>
        <dbReference type="EMBL" id="BAY87911.1"/>
    </source>
</evidence>